<protein>
    <submittedName>
        <fullName evidence="4">Glycoside hydrolase family 95 protein</fullName>
    </submittedName>
</protein>
<evidence type="ECO:0000313" key="4">
    <source>
        <dbReference type="EMBL" id="MFC5451924.1"/>
    </source>
</evidence>
<dbReference type="EMBL" id="JBHSMJ010000040">
    <property type="protein sequence ID" value="MFC5451924.1"/>
    <property type="molecule type" value="Genomic_DNA"/>
</dbReference>
<keyword evidence="5" id="KW-1185">Reference proteome</keyword>
<dbReference type="Pfam" id="PF14498">
    <property type="entry name" value="Glyco_hyd_65N_2"/>
    <property type="match status" value="1"/>
</dbReference>
<dbReference type="Gene3D" id="1.50.10.10">
    <property type="match status" value="1"/>
</dbReference>
<feature type="domain" description="Glycosyl hydrolase family 95 N-terminal" evidence="1">
    <location>
        <begin position="14"/>
        <end position="247"/>
    </location>
</feature>
<dbReference type="InterPro" id="IPR049053">
    <property type="entry name" value="AFCA-like_C"/>
</dbReference>
<dbReference type="InterPro" id="IPR012341">
    <property type="entry name" value="6hp_glycosidase-like_sf"/>
</dbReference>
<evidence type="ECO:0000313" key="5">
    <source>
        <dbReference type="Proteomes" id="UP001596044"/>
    </source>
</evidence>
<dbReference type="Gene3D" id="2.60.40.1180">
    <property type="entry name" value="Golgi alpha-mannosidase II"/>
    <property type="match status" value="1"/>
</dbReference>
<name>A0ABW0KF91_9BACL</name>
<dbReference type="PANTHER" id="PTHR31084">
    <property type="entry name" value="ALPHA-L-FUCOSIDASE 2"/>
    <property type="match status" value="1"/>
</dbReference>
<dbReference type="InterPro" id="IPR027414">
    <property type="entry name" value="GH95_N_dom"/>
</dbReference>
<comment type="caution">
    <text evidence="4">The sequence shown here is derived from an EMBL/GenBank/DDBJ whole genome shotgun (WGS) entry which is preliminary data.</text>
</comment>
<sequence>MDNVTRQEQCDLKLWYKQPAGKWVEALPVGNGSLGAMVFGKVQQERIQLNEDSVWYGGPADRENPDASRYMGEIRRLMFEGRPAEAEYLARMAMTATPKHIAPYQTLGDLNLYNAVASGEVSGYVRELDLATGIASVSYRMNGAKFRREVFASTVHQVLVVRLEAEGSERLTLSANVTRRPFEGNTAAWGEAGVVMNGQCGPDGVTFGTVLKAVTEGGSVRVIGDFLAVEGAESVTFYVAAATSFRHADPVAVGRARVEAAAAHGFAAVRAAHTAAHRAIFERVSLELGDPSAEQALLPTDERLRRLQAGQEDQGLIALFFQYGRYLLMASSRPGTLPANLQGIWNESHTPPWESDYHLNINLQMNYWPAEVCNLAECHEPVFDLLDRLRENGSRTARSVYGASGFVAHHATNLWAETDIVGLYVPAVFWPMGGAWLSLHLWEHYRYGLNYSFLAERAYPTLKEAAHFFLDFLVEDAAGRLVTVPSLSPENSYRLENGNVGCLAIGPSMDSQIIHALFTACMEASRILGIDEDFSARLAQTLERLPAPKIGKHGQLMEWADDYEEVEPGHRHISHLFALHPGEQITPQHTPQLAQAARTTLERRLANGGGHTGWSRAWIINFWARLQAGDFAYDNLLAMISHAVHPNLFGDHPPFQIDANFGGTAAVAEMLLQSHMGEIQLLPALPQAWGSGRVTGLRARGGCEVDIAWRDGRLALALLHAKHDGMCAIRSEQPLSVRDAGGEAIEVEAEGDGLYLFTVAAGSRYYVRLNG</sequence>
<evidence type="ECO:0000259" key="3">
    <source>
        <dbReference type="Pfam" id="PF22124"/>
    </source>
</evidence>
<dbReference type="InterPro" id="IPR054363">
    <property type="entry name" value="GH95_cat"/>
</dbReference>
<dbReference type="Gene3D" id="2.70.98.50">
    <property type="entry name" value="putative glycoside hydrolase family protein from bacillus halodurans"/>
    <property type="match status" value="1"/>
</dbReference>
<evidence type="ECO:0000259" key="1">
    <source>
        <dbReference type="Pfam" id="PF14498"/>
    </source>
</evidence>
<dbReference type="InterPro" id="IPR016518">
    <property type="entry name" value="Alpha-L-fucosidase"/>
</dbReference>
<dbReference type="SUPFAM" id="SSF48208">
    <property type="entry name" value="Six-hairpin glycosidases"/>
    <property type="match status" value="1"/>
</dbReference>
<proteinExistence type="predicted"/>
<dbReference type="Pfam" id="PF21307">
    <property type="entry name" value="Glyco_hydro_95_C"/>
    <property type="match status" value="1"/>
</dbReference>
<dbReference type="PANTHER" id="PTHR31084:SF0">
    <property type="entry name" value="ALPHA-L-FUCOSIDASE 2"/>
    <property type="match status" value="1"/>
</dbReference>
<keyword evidence="4" id="KW-0378">Hydrolase</keyword>
<dbReference type="Pfam" id="PF22124">
    <property type="entry name" value="Glyco_hydro_95_cat"/>
    <property type="match status" value="1"/>
</dbReference>
<feature type="domain" description="Glycosyl hydrolase family 95 catalytic" evidence="3">
    <location>
        <begin position="266"/>
        <end position="671"/>
    </location>
</feature>
<gene>
    <name evidence="4" type="ORF">ACFPOG_27345</name>
</gene>
<organism evidence="4 5">
    <name type="scientific">Paenibacillus aestuarii</name>
    <dbReference type="NCBI Taxonomy" id="516965"/>
    <lineage>
        <taxon>Bacteria</taxon>
        <taxon>Bacillati</taxon>
        <taxon>Bacillota</taxon>
        <taxon>Bacilli</taxon>
        <taxon>Bacillales</taxon>
        <taxon>Paenibacillaceae</taxon>
        <taxon>Paenibacillus</taxon>
    </lineage>
</organism>
<dbReference type="RefSeq" id="WP_270879874.1">
    <property type="nucleotide sequence ID" value="NZ_JAQFVF010000027.1"/>
</dbReference>
<dbReference type="Proteomes" id="UP001596044">
    <property type="component" value="Unassembled WGS sequence"/>
</dbReference>
<feature type="domain" description="Alpha fucosidase A-like C-terminal" evidence="2">
    <location>
        <begin position="673"/>
        <end position="767"/>
    </location>
</feature>
<dbReference type="InterPro" id="IPR008928">
    <property type="entry name" value="6-hairpin_glycosidase_sf"/>
</dbReference>
<dbReference type="PIRSF" id="PIRSF007663">
    <property type="entry name" value="UCP007663"/>
    <property type="match status" value="1"/>
</dbReference>
<dbReference type="InterPro" id="IPR013780">
    <property type="entry name" value="Glyco_hydro_b"/>
</dbReference>
<accession>A0ABW0KF91</accession>
<evidence type="ECO:0000259" key="2">
    <source>
        <dbReference type="Pfam" id="PF21307"/>
    </source>
</evidence>
<reference evidence="5" key="1">
    <citation type="journal article" date="2019" name="Int. J. Syst. Evol. Microbiol.">
        <title>The Global Catalogue of Microorganisms (GCM) 10K type strain sequencing project: providing services to taxonomists for standard genome sequencing and annotation.</title>
        <authorList>
            <consortium name="The Broad Institute Genomics Platform"/>
            <consortium name="The Broad Institute Genome Sequencing Center for Infectious Disease"/>
            <person name="Wu L."/>
            <person name="Ma J."/>
        </authorList>
    </citation>
    <scope>NUCLEOTIDE SEQUENCE [LARGE SCALE GENOMIC DNA]</scope>
    <source>
        <strain evidence="5">KACC 11904</strain>
    </source>
</reference>
<dbReference type="GO" id="GO:0016787">
    <property type="term" value="F:hydrolase activity"/>
    <property type="evidence" value="ECO:0007669"/>
    <property type="project" value="UniProtKB-KW"/>
</dbReference>